<dbReference type="RefSeq" id="XP_022746891.1">
    <property type="nucleotide sequence ID" value="XM_022891156.1"/>
</dbReference>
<dbReference type="Proteomes" id="UP000515121">
    <property type="component" value="Unplaced"/>
</dbReference>
<protein>
    <submittedName>
        <fullName evidence="4">4-coumarate--CoA ligase-like 1</fullName>
    </submittedName>
</protein>
<reference evidence="4" key="1">
    <citation type="submission" date="2025-08" db="UniProtKB">
        <authorList>
            <consortium name="RefSeq"/>
        </authorList>
    </citation>
    <scope>IDENTIFICATION</scope>
    <source>
        <tissue evidence="4">Fruit stalk</tissue>
    </source>
</reference>
<dbReference type="AlphaFoldDB" id="A0A6P5Z3I6"/>
<feature type="region of interest" description="Disordered" evidence="1">
    <location>
        <begin position="1"/>
        <end position="29"/>
    </location>
</feature>
<proteinExistence type="predicted"/>
<keyword evidence="3" id="KW-1185">Reference proteome</keyword>
<sequence length="105" mass="11785">MAQGYGMTEAGGNFSLENPTERLRSSGSTGTLLMPIIESKIVSENTMKPLPPNRIGEIWIHGPTITQGCTFQKIEKSHFPEWYPKISSWKDFGKRADRESSIPKM</sequence>
<accession>A0A6P5Z3I6</accession>
<dbReference type="OrthoDB" id="10253869at2759"/>
<dbReference type="SUPFAM" id="SSF56801">
    <property type="entry name" value="Acetyl-CoA synthetase-like"/>
    <property type="match status" value="1"/>
</dbReference>
<dbReference type="Gene3D" id="2.30.38.10">
    <property type="entry name" value="Luciferase, Domain 3"/>
    <property type="match status" value="1"/>
</dbReference>
<evidence type="ECO:0000313" key="3">
    <source>
        <dbReference type="Proteomes" id="UP000515121"/>
    </source>
</evidence>
<evidence type="ECO:0000256" key="1">
    <source>
        <dbReference type="SAM" id="MobiDB-lite"/>
    </source>
</evidence>
<dbReference type="KEGG" id="dzi:111296717"/>
<dbReference type="GeneID" id="111296717"/>
<evidence type="ECO:0000313" key="4">
    <source>
        <dbReference type="RefSeq" id="XP_022746891.1"/>
    </source>
</evidence>
<dbReference type="InterPro" id="IPR000873">
    <property type="entry name" value="AMP-dep_synth/lig_dom"/>
</dbReference>
<evidence type="ECO:0000259" key="2">
    <source>
        <dbReference type="Pfam" id="PF00501"/>
    </source>
</evidence>
<dbReference type="Pfam" id="PF00501">
    <property type="entry name" value="AMP-binding"/>
    <property type="match status" value="1"/>
</dbReference>
<feature type="domain" description="AMP-dependent synthetase/ligase" evidence="2">
    <location>
        <begin position="2"/>
        <end position="68"/>
    </location>
</feature>
<name>A0A6P5Z3I6_DURZI</name>
<organism evidence="3 4">
    <name type="scientific">Durio zibethinus</name>
    <name type="common">Durian</name>
    <dbReference type="NCBI Taxonomy" id="66656"/>
    <lineage>
        <taxon>Eukaryota</taxon>
        <taxon>Viridiplantae</taxon>
        <taxon>Streptophyta</taxon>
        <taxon>Embryophyta</taxon>
        <taxon>Tracheophyta</taxon>
        <taxon>Spermatophyta</taxon>
        <taxon>Magnoliopsida</taxon>
        <taxon>eudicotyledons</taxon>
        <taxon>Gunneridae</taxon>
        <taxon>Pentapetalae</taxon>
        <taxon>rosids</taxon>
        <taxon>malvids</taxon>
        <taxon>Malvales</taxon>
        <taxon>Malvaceae</taxon>
        <taxon>Helicteroideae</taxon>
        <taxon>Durio</taxon>
    </lineage>
</organism>
<gene>
    <name evidence="4" type="primary">LOC111296717</name>
</gene>
<dbReference type="Gene3D" id="3.40.50.980">
    <property type="match status" value="1"/>
</dbReference>